<dbReference type="EMBL" id="LNRQ01000001">
    <property type="protein sequence ID" value="KZN11129.1"/>
    <property type="molecule type" value="Genomic_DNA"/>
</dbReference>
<dbReference type="Gramene" id="KZN11129">
    <property type="protein sequence ID" value="KZN11129"/>
    <property type="gene ID" value="DCAR_003785"/>
</dbReference>
<evidence type="ECO:0000313" key="3">
    <source>
        <dbReference type="Proteomes" id="UP000077755"/>
    </source>
</evidence>
<sequence length="67" mass="7741">MHVNRRGRPGVSVNSCKKGPVATIGNSIYVTIYKKRKKTFLHIHLCVRAMKALLKHKDGWPCFWIHL</sequence>
<dbReference type="Proteomes" id="UP000077755">
    <property type="component" value="Chromosome 1"/>
</dbReference>
<proteinExistence type="predicted"/>
<evidence type="ECO:0000313" key="1">
    <source>
        <dbReference type="EMBL" id="KZN11129.1"/>
    </source>
</evidence>
<evidence type="ECO:0000313" key="2">
    <source>
        <dbReference type="EMBL" id="WOG84833.1"/>
    </source>
</evidence>
<protein>
    <submittedName>
        <fullName evidence="1">Uncharacterized protein</fullName>
    </submittedName>
</protein>
<name>A0A166IHA2_DAUCS</name>
<dbReference type="AlphaFoldDB" id="A0A166IHA2"/>
<gene>
    <name evidence="1" type="ORF">DCAR_003785</name>
    <name evidence="2" type="ORF">DCAR_0104018</name>
</gene>
<organism evidence="1">
    <name type="scientific">Daucus carota subsp. sativus</name>
    <name type="common">Carrot</name>
    <dbReference type="NCBI Taxonomy" id="79200"/>
    <lineage>
        <taxon>Eukaryota</taxon>
        <taxon>Viridiplantae</taxon>
        <taxon>Streptophyta</taxon>
        <taxon>Embryophyta</taxon>
        <taxon>Tracheophyta</taxon>
        <taxon>Spermatophyta</taxon>
        <taxon>Magnoliopsida</taxon>
        <taxon>eudicotyledons</taxon>
        <taxon>Gunneridae</taxon>
        <taxon>Pentapetalae</taxon>
        <taxon>asterids</taxon>
        <taxon>campanulids</taxon>
        <taxon>Apiales</taxon>
        <taxon>Apiaceae</taxon>
        <taxon>Apioideae</taxon>
        <taxon>Scandiceae</taxon>
        <taxon>Daucinae</taxon>
        <taxon>Daucus</taxon>
        <taxon>Daucus sect. Daucus</taxon>
    </lineage>
</organism>
<accession>A0A166IHA2</accession>
<keyword evidence="3" id="KW-1185">Reference proteome</keyword>
<dbReference type="EMBL" id="CP093343">
    <property type="protein sequence ID" value="WOG84833.1"/>
    <property type="molecule type" value="Genomic_DNA"/>
</dbReference>
<reference evidence="1" key="1">
    <citation type="journal article" date="2016" name="Nat. Genet.">
        <title>A high-quality carrot genome assembly provides new insights into carotenoid accumulation and asterid genome evolution.</title>
        <authorList>
            <person name="Iorizzo M."/>
            <person name="Ellison S."/>
            <person name="Senalik D."/>
            <person name="Zeng P."/>
            <person name="Satapoomin P."/>
            <person name="Huang J."/>
            <person name="Bowman M."/>
            <person name="Iovene M."/>
            <person name="Sanseverino W."/>
            <person name="Cavagnaro P."/>
            <person name="Yildiz M."/>
            <person name="Macko-Podgorni A."/>
            <person name="Moranska E."/>
            <person name="Grzebelus E."/>
            <person name="Grzebelus D."/>
            <person name="Ashrafi H."/>
            <person name="Zheng Z."/>
            <person name="Cheng S."/>
            <person name="Spooner D."/>
            <person name="Van Deynze A."/>
            <person name="Simon P."/>
        </authorList>
    </citation>
    <scope>NUCLEOTIDE SEQUENCE [LARGE SCALE GENOMIC DNA]</scope>
    <source>
        <tissue evidence="1">Leaf</tissue>
    </source>
</reference>
<reference evidence="2" key="2">
    <citation type="submission" date="2022-03" db="EMBL/GenBank/DDBJ databases">
        <title>Draft title - Genomic analysis of global carrot germplasm unveils the trajectory of domestication and the origin of high carotenoid orange carrot.</title>
        <authorList>
            <person name="Iorizzo M."/>
            <person name="Ellison S."/>
            <person name="Senalik D."/>
            <person name="Macko-Podgorni A."/>
            <person name="Grzebelus D."/>
            <person name="Bostan H."/>
            <person name="Rolling W."/>
            <person name="Curaba J."/>
            <person name="Simon P."/>
        </authorList>
    </citation>
    <scope>NUCLEOTIDE SEQUENCE</scope>
    <source>
        <tissue evidence="2">Leaf</tissue>
    </source>
</reference>